<dbReference type="PROSITE" id="PS51340">
    <property type="entry name" value="MOSC"/>
    <property type="match status" value="1"/>
</dbReference>
<organism evidence="2">
    <name type="scientific">marine metagenome</name>
    <dbReference type="NCBI Taxonomy" id="408172"/>
    <lineage>
        <taxon>unclassified sequences</taxon>
        <taxon>metagenomes</taxon>
        <taxon>ecological metagenomes</taxon>
    </lineage>
</organism>
<dbReference type="Gene3D" id="2.40.33.20">
    <property type="entry name" value="PK beta-barrel domain-like"/>
    <property type="match status" value="1"/>
</dbReference>
<dbReference type="InterPro" id="IPR005302">
    <property type="entry name" value="MoCF_Sase_C"/>
</dbReference>
<dbReference type="GO" id="GO:0030151">
    <property type="term" value="F:molybdenum ion binding"/>
    <property type="evidence" value="ECO:0007669"/>
    <property type="project" value="InterPro"/>
</dbReference>
<name>A0A383D464_9ZZZZ</name>
<dbReference type="Pfam" id="PF03473">
    <property type="entry name" value="MOSC"/>
    <property type="match status" value="1"/>
</dbReference>
<proteinExistence type="predicted"/>
<dbReference type="EMBL" id="UINC01214108">
    <property type="protein sequence ID" value="SVE39191.1"/>
    <property type="molecule type" value="Genomic_DNA"/>
</dbReference>
<protein>
    <recommendedName>
        <fullName evidence="1">MOSC domain-containing protein</fullName>
    </recommendedName>
</protein>
<dbReference type="PANTHER" id="PTHR36930:SF1">
    <property type="entry name" value="MOSC DOMAIN-CONTAINING PROTEIN"/>
    <property type="match status" value="1"/>
</dbReference>
<sequence>MTTLNAVKEGYLKKMTTLTGQAVSVHAGDNENLSKNEHSSIQVELDGIVGDKHRGYVRSCYSVDKQPAESPRRNERQWSAVSIEELEEIAADMGATNAITPASVGANLCVRGIPELSRLPKGTLLKFPSGAELIVEEYNPPCKDMSTIQAELHNTSNTAFSKAAKLKRGVVGVVEAAGIINAGDDVTVIIYETPSWLVRSS</sequence>
<dbReference type="InterPro" id="IPR011037">
    <property type="entry name" value="Pyrv_Knase-like_insert_dom_sf"/>
</dbReference>
<dbReference type="PANTHER" id="PTHR36930">
    <property type="entry name" value="METAL-SULFUR CLUSTER BIOSYNTHESIS PROTEINS YUAD-RELATED"/>
    <property type="match status" value="1"/>
</dbReference>
<evidence type="ECO:0000313" key="2">
    <source>
        <dbReference type="EMBL" id="SVE39191.1"/>
    </source>
</evidence>
<evidence type="ECO:0000259" key="1">
    <source>
        <dbReference type="PROSITE" id="PS51340"/>
    </source>
</evidence>
<dbReference type="AlphaFoldDB" id="A0A383D464"/>
<dbReference type="InterPro" id="IPR052716">
    <property type="entry name" value="MOSC_domain"/>
</dbReference>
<reference evidence="2" key="1">
    <citation type="submission" date="2018-05" db="EMBL/GenBank/DDBJ databases">
        <authorList>
            <person name="Lanie J.A."/>
            <person name="Ng W.-L."/>
            <person name="Kazmierczak K.M."/>
            <person name="Andrzejewski T.M."/>
            <person name="Davidsen T.M."/>
            <person name="Wayne K.J."/>
            <person name="Tettelin H."/>
            <person name="Glass J.I."/>
            <person name="Rusch D."/>
            <person name="Podicherti R."/>
            <person name="Tsui H.-C.T."/>
            <person name="Winkler M.E."/>
        </authorList>
    </citation>
    <scope>NUCLEOTIDE SEQUENCE</scope>
</reference>
<feature type="domain" description="MOSC" evidence="1">
    <location>
        <begin position="35"/>
        <end position="189"/>
    </location>
</feature>
<gene>
    <name evidence="2" type="ORF">METZ01_LOCUS492045</name>
</gene>
<accession>A0A383D464</accession>
<dbReference type="SUPFAM" id="SSF50800">
    <property type="entry name" value="PK beta-barrel domain-like"/>
    <property type="match status" value="1"/>
</dbReference>
<dbReference type="GO" id="GO:0030170">
    <property type="term" value="F:pyridoxal phosphate binding"/>
    <property type="evidence" value="ECO:0007669"/>
    <property type="project" value="InterPro"/>
</dbReference>
<dbReference type="GO" id="GO:0003824">
    <property type="term" value="F:catalytic activity"/>
    <property type="evidence" value="ECO:0007669"/>
    <property type="project" value="InterPro"/>
</dbReference>